<dbReference type="OrthoDB" id="9811352at2"/>
<dbReference type="Pfam" id="PF00578">
    <property type="entry name" value="AhpC-TSA"/>
    <property type="match status" value="1"/>
</dbReference>
<keyword evidence="4" id="KW-1185">Reference proteome</keyword>
<reference evidence="4" key="1">
    <citation type="submission" date="2017-05" db="EMBL/GenBank/DDBJ databases">
        <authorList>
            <person name="Sung H."/>
        </authorList>
    </citation>
    <scope>NUCLEOTIDE SEQUENCE [LARGE SCALE GENOMIC DNA]</scope>
    <source>
        <strain evidence="4">AR23208</strain>
    </source>
</reference>
<name>A0A1Y0ITD9_9BACL</name>
<evidence type="ECO:0000259" key="2">
    <source>
        <dbReference type="PROSITE" id="PS51352"/>
    </source>
</evidence>
<dbReference type="KEGG" id="tum:CBW65_23020"/>
<accession>A0A1Y0ITD9</accession>
<dbReference type="PANTHER" id="PTHR42852:SF12">
    <property type="entry name" value="THIOL-DISULFIDE OXIDOREDUCTASE YKUV"/>
    <property type="match status" value="1"/>
</dbReference>
<dbReference type="RefSeq" id="WP_087458896.1">
    <property type="nucleotide sequence ID" value="NZ_CP021434.1"/>
</dbReference>
<dbReference type="InterPro" id="IPR000866">
    <property type="entry name" value="AhpC/TSA"/>
</dbReference>
<dbReference type="AlphaFoldDB" id="A0A1Y0ITD9"/>
<keyword evidence="1" id="KW-1015">Disulfide bond</keyword>
<dbReference type="GO" id="GO:0016209">
    <property type="term" value="F:antioxidant activity"/>
    <property type="evidence" value="ECO:0007669"/>
    <property type="project" value="InterPro"/>
</dbReference>
<dbReference type="SUPFAM" id="SSF52833">
    <property type="entry name" value="Thioredoxin-like"/>
    <property type="match status" value="1"/>
</dbReference>
<proteinExistence type="predicted"/>
<protein>
    <submittedName>
        <fullName evidence="3">Thiol-disulfide oxidoreductase</fullName>
    </submittedName>
</protein>
<dbReference type="PANTHER" id="PTHR42852">
    <property type="entry name" value="THIOL:DISULFIDE INTERCHANGE PROTEIN DSBE"/>
    <property type="match status" value="1"/>
</dbReference>
<dbReference type="GO" id="GO:0016491">
    <property type="term" value="F:oxidoreductase activity"/>
    <property type="evidence" value="ECO:0007669"/>
    <property type="project" value="InterPro"/>
</dbReference>
<feature type="domain" description="Thioredoxin" evidence="2">
    <location>
        <begin position="3"/>
        <end position="147"/>
    </location>
</feature>
<evidence type="ECO:0000256" key="1">
    <source>
        <dbReference type="ARBA" id="ARBA00023157"/>
    </source>
</evidence>
<dbReference type="EMBL" id="CP021434">
    <property type="protein sequence ID" value="ARU63560.1"/>
    <property type="molecule type" value="Genomic_DNA"/>
</dbReference>
<evidence type="ECO:0000313" key="3">
    <source>
        <dbReference type="EMBL" id="ARU63560.1"/>
    </source>
</evidence>
<sequence length="151" mass="17487">MPMRLGSERPELTGATEWFHQDLLPADLSDKYVLVHFWAVSCHICHETMNLLISYRDKYKEHGLQMVGVHFPRYEADTDIEKVKEDIAKYGITHPVAIDNLHKMAEAFQNEYVPAFFLFDKEGKLFFRTAGDRGFEKLQPKIEQVLGLSQA</sequence>
<dbReference type="Proteomes" id="UP000195437">
    <property type="component" value="Chromosome"/>
</dbReference>
<gene>
    <name evidence="3" type="ORF">CBW65_23020</name>
</gene>
<dbReference type="PROSITE" id="PS51352">
    <property type="entry name" value="THIOREDOXIN_2"/>
    <property type="match status" value="1"/>
</dbReference>
<evidence type="ECO:0000313" key="4">
    <source>
        <dbReference type="Proteomes" id="UP000195437"/>
    </source>
</evidence>
<dbReference type="InterPro" id="IPR050553">
    <property type="entry name" value="Thioredoxin_ResA/DsbE_sf"/>
</dbReference>
<dbReference type="InterPro" id="IPR013766">
    <property type="entry name" value="Thioredoxin_domain"/>
</dbReference>
<dbReference type="Gene3D" id="3.40.30.10">
    <property type="entry name" value="Glutaredoxin"/>
    <property type="match status" value="1"/>
</dbReference>
<organism evidence="3 4">
    <name type="scientific">Tumebacillus avium</name>
    <dbReference type="NCBI Taxonomy" id="1903704"/>
    <lineage>
        <taxon>Bacteria</taxon>
        <taxon>Bacillati</taxon>
        <taxon>Bacillota</taxon>
        <taxon>Bacilli</taxon>
        <taxon>Bacillales</taxon>
        <taxon>Alicyclobacillaceae</taxon>
        <taxon>Tumebacillus</taxon>
    </lineage>
</organism>
<dbReference type="InterPro" id="IPR036249">
    <property type="entry name" value="Thioredoxin-like_sf"/>
</dbReference>